<name>A0A5K3G2C5_MESCO</name>
<dbReference type="InterPro" id="IPR041228">
    <property type="entry name" value="Dynein_C"/>
</dbReference>
<dbReference type="InterPro" id="IPR042219">
    <property type="entry name" value="AAA_lid_11_sf"/>
</dbReference>
<organism evidence="3">
    <name type="scientific">Mesocestoides corti</name>
    <name type="common">Flatworm</name>
    <dbReference type="NCBI Taxonomy" id="53468"/>
    <lineage>
        <taxon>Eukaryota</taxon>
        <taxon>Metazoa</taxon>
        <taxon>Spiralia</taxon>
        <taxon>Lophotrochozoa</taxon>
        <taxon>Platyhelminthes</taxon>
        <taxon>Cestoda</taxon>
        <taxon>Eucestoda</taxon>
        <taxon>Cyclophyllidea</taxon>
        <taxon>Mesocestoididae</taxon>
        <taxon>Mesocestoides</taxon>
    </lineage>
</organism>
<dbReference type="GO" id="GO:0045505">
    <property type="term" value="F:dynein intermediate chain binding"/>
    <property type="evidence" value="ECO:0007669"/>
    <property type="project" value="InterPro"/>
</dbReference>
<accession>A0A5K3G2C5</accession>
<evidence type="ECO:0000313" key="3">
    <source>
        <dbReference type="WBParaSite" id="MCU_014323-RA"/>
    </source>
</evidence>
<dbReference type="Gene3D" id="1.10.8.720">
    <property type="entry name" value="Region D6 of dynein motor"/>
    <property type="match status" value="1"/>
</dbReference>
<evidence type="ECO:0000259" key="2">
    <source>
        <dbReference type="Pfam" id="PF18199"/>
    </source>
</evidence>
<dbReference type="AlphaFoldDB" id="A0A5K3G2C5"/>
<dbReference type="Gene3D" id="1.20.1270.280">
    <property type="match status" value="1"/>
</dbReference>
<sequence length="220" mass="24977">MLSEIQFGGRITDPEDMVIMVTLTRHMFKEYMFQQDFELIPGYIIPHLSTVNQFLGFVNSLPTHESPESIHLHPNAEIAYLTQVSENMMANILATAPPDTIEDIDEAVDVYEADAPATGPTKEMQIRELCTSMLSRLPPLYNPFTIPERLRALGNLKPSVIFLRQEVQRISKLLDITQSVLKDLVDAIDGKIIVNEGLREAMDSIYFAKVPPIWHRVRVD</sequence>
<feature type="domain" description="Dynein heavy chain C-terminal" evidence="2">
    <location>
        <begin position="85"/>
        <end position="217"/>
    </location>
</feature>
<dbReference type="InterPro" id="IPR041658">
    <property type="entry name" value="AAA_lid_11"/>
</dbReference>
<evidence type="ECO:0000259" key="1">
    <source>
        <dbReference type="Pfam" id="PF18198"/>
    </source>
</evidence>
<reference evidence="3" key="1">
    <citation type="submission" date="2019-11" db="UniProtKB">
        <authorList>
            <consortium name="WormBaseParasite"/>
        </authorList>
    </citation>
    <scope>IDENTIFICATION</scope>
</reference>
<dbReference type="Pfam" id="PF18199">
    <property type="entry name" value="Dynein_C"/>
    <property type="match status" value="1"/>
</dbReference>
<dbReference type="GO" id="GO:0051959">
    <property type="term" value="F:dynein light intermediate chain binding"/>
    <property type="evidence" value="ECO:0007669"/>
    <property type="project" value="InterPro"/>
</dbReference>
<dbReference type="Pfam" id="PF18198">
    <property type="entry name" value="AAA_lid_11"/>
    <property type="match status" value="1"/>
</dbReference>
<feature type="domain" description="Dynein heavy chain AAA lid" evidence="1">
    <location>
        <begin position="1"/>
        <end position="76"/>
    </location>
</feature>
<dbReference type="InterPro" id="IPR026983">
    <property type="entry name" value="DHC"/>
</dbReference>
<protein>
    <submittedName>
        <fullName evidence="3">Dynein_C domain-containing protein</fullName>
    </submittedName>
</protein>
<proteinExistence type="predicted"/>
<dbReference type="PANTHER" id="PTHR46961:SF15">
    <property type="entry name" value="AAA+ ATPASE DOMAIN-CONTAINING PROTEIN"/>
    <property type="match status" value="1"/>
</dbReference>
<dbReference type="GO" id="GO:0007018">
    <property type="term" value="P:microtubule-based movement"/>
    <property type="evidence" value="ECO:0007669"/>
    <property type="project" value="InterPro"/>
</dbReference>
<dbReference type="GO" id="GO:0030286">
    <property type="term" value="C:dynein complex"/>
    <property type="evidence" value="ECO:0007669"/>
    <property type="project" value="InterPro"/>
</dbReference>
<dbReference type="PANTHER" id="PTHR46961">
    <property type="entry name" value="DYNEIN HEAVY CHAIN 1, AXONEMAL-LIKE PROTEIN"/>
    <property type="match status" value="1"/>
</dbReference>
<dbReference type="WBParaSite" id="MCU_014323-RA">
    <property type="protein sequence ID" value="MCU_014323-RA"/>
    <property type="gene ID" value="MCU_014323"/>
</dbReference>